<dbReference type="FunFam" id="3.30.160.60:FF:000100">
    <property type="entry name" value="Zinc finger 45-like"/>
    <property type="match status" value="1"/>
</dbReference>
<evidence type="ECO:0000256" key="4">
    <source>
        <dbReference type="ARBA" id="ARBA00022771"/>
    </source>
</evidence>
<dbReference type="InterPro" id="IPR012934">
    <property type="entry name" value="Znf_AD"/>
</dbReference>
<dbReference type="SUPFAM" id="SSF57667">
    <property type="entry name" value="beta-beta-alpha zinc fingers"/>
    <property type="match status" value="4"/>
</dbReference>
<dbReference type="Pfam" id="PF12874">
    <property type="entry name" value="zf-met"/>
    <property type="match status" value="1"/>
</dbReference>
<dbReference type="Gene3D" id="3.30.160.60">
    <property type="entry name" value="Classic Zinc Finger"/>
    <property type="match status" value="5"/>
</dbReference>
<feature type="non-terminal residue" evidence="8">
    <location>
        <position position="1"/>
    </location>
</feature>
<dbReference type="EMBL" id="KB740211">
    <property type="protein sequence ID" value="ENN81032.1"/>
    <property type="molecule type" value="Genomic_DNA"/>
</dbReference>
<dbReference type="FunFam" id="3.30.160.60:FF:000710">
    <property type="entry name" value="Zinc finger protein 768"/>
    <property type="match status" value="1"/>
</dbReference>
<keyword evidence="6" id="KW-0238">DNA-binding</keyword>
<dbReference type="PROSITE" id="PS50157">
    <property type="entry name" value="ZINC_FINGER_C2H2_2"/>
    <property type="match status" value="6"/>
</dbReference>
<dbReference type="GO" id="GO:0005634">
    <property type="term" value="C:nucleus"/>
    <property type="evidence" value="ECO:0007669"/>
    <property type="project" value="UniProtKB-SubCell"/>
</dbReference>
<proteinExistence type="predicted"/>
<keyword evidence="4" id="KW-0863">Zinc-finger</keyword>
<dbReference type="GO" id="GO:0008270">
    <property type="term" value="F:zinc ion binding"/>
    <property type="evidence" value="ECO:0007669"/>
    <property type="project" value="UniProtKB-UniRule"/>
</dbReference>
<evidence type="ECO:0000256" key="5">
    <source>
        <dbReference type="ARBA" id="ARBA00022833"/>
    </source>
</evidence>
<dbReference type="GO" id="GO:0006357">
    <property type="term" value="P:regulation of transcription by RNA polymerase II"/>
    <property type="evidence" value="ECO:0007669"/>
    <property type="project" value="TreeGrafter"/>
</dbReference>
<protein>
    <submittedName>
        <fullName evidence="8">Uncharacterized protein</fullName>
    </submittedName>
</protein>
<dbReference type="Pfam" id="PF07776">
    <property type="entry name" value="zf-AD"/>
    <property type="match status" value="1"/>
</dbReference>
<evidence type="ECO:0000256" key="1">
    <source>
        <dbReference type="ARBA" id="ARBA00004123"/>
    </source>
</evidence>
<dbReference type="Pfam" id="PF00096">
    <property type="entry name" value="zf-C2H2"/>
    <property type="match status" value="5"/>
</dbReference>
<evidence type="ECO:0000256" key="7">
    <source>
        <dbReference type="ARBA" id="ARBA00023242"/>
    </source>
</evidence>
<evidence type="ECO:0000256" key="3">
    <source>
        <dbReference type="ARBA" id="ARBA00022737"/>
    </source>
</evidence>
<dbReference type="InterPro" id="IPR036236">
    <property type="entry name" value="Znf_C2H2_sf"/>
</dbReference>
<dbReference type="SMART" id="SM00355">
    <property type="entry name" value="ZnF_C2H2"/>
    <property type="match status" value="11"/>
</dbReference>
<keyword evidence="7" id="KW-0539">Nucleus</keyword>
<dbReference type="PROSITE" id="PS00028">
    <property type="entry name" value="ZINC_FINGER_C2H2_1"/>
    <property type="match status" value="8"/>
</dbReference>
<keyword evidence="5" id="KW-0862">Zinc</keyword>
<dbReference type="InterPro" id="IPR013087">
    <property type="entry name" value="Znf_C2H2_type"/>
</dbReference>
<keyword evidence="2" id="KW-0479">Metal-binding</keyword>
<dbReference type="PANTHER" id="PTHR24404">
    <property type="entry name" value="ZINC FINGER PROTEIN"/>
    <property type="match status" value="1"/>
</dbReference>
<dbReference type="PANTHER" id="PTHR24404:SF114">
    <property type="entry name" value="KLUMPFUSS, ISOFORM B-RELATED"/>
    <property type="match status" value="1"/>
</dbReference>
<sequence length="470" mass="54553">MELNANRSFCRLCLSTSAIYYSLLKDDGKEMLLALTGITDLFELQVNEEECPTDSCVKCWLNLKSAYSIQQRFIEADRRFRTTGLHSSLDLEEDTMNDSHLNFIKVETESTEAGSPLNASKMLEEEDTNFSELIYIRTEGEVIETESNCYICNVKCEDDAALQKHTNSHFNDEQPCDSCRLSLPNIEAYRDHIQVKHPDLVNRVHNCGICGHSFRYLTLYETHLAAVHPTTARTRHNRRDVSRFLKSDSLNCDHCNKAFGTRRSLNTHLKGHIKKPCPICNTLITVYNLSKHVNNHAAHPAVCHLCGITAKNPESLRGHMYYTHSQKRLKCDYCGRIFKKLYAYKMHIKKEHTGERSFTCDSCGKRFFTNYELNNHIRSRHLKERNHICQYCKKGFSSRFSMRTHERQHTNETPYVCEVCGQGFRQNVSLRAHRRSKHNIEEDKVAECPVCKKMFRDDWALKSHTRSVHD</sequence>
<dbReference type="GO" id="GO:0000978">
    <property type="term" value="F:RNA polymerase II cis-regulatory region sequence-specific DNA binding"/>
    <property type="evidence" value="ECO:0007669"/>
    <property type="project" value="TreeGrafter"/>
</dbReference>
<dbReference type="OMA" id="HERQHTN"/>
<reference evidence="8" key="1">
    <citation type="journal article" date="2013" name="Genome Biol.">
        <title>Draft genome of the mountain pine beetle, Dendroctonus ponderosae Hopkins, a major forest pest.</title>
        <authorList>
            <person name="Keeling C.I."/>
            <person name="Yuen M.M."/>
            <person name="Liao N.Y."/>
            <person name="Docking T.R."/>
            <person name="Chan S.K."/>
            <person name="Taylor G.A."/>
            <person name="Palmquist D.L."/>
            <person name="Jackman S.D."/>
            <person name="Nguyen A."/>
            <person name="Li M."/>
            <person name="Henderson H."/>
            <person name="Janes J.K."/>
            <person name="Zhao Y."/>
            <person name="Pandoh P."/>
            <person name="Moore R."/>
            <person name="Sperling F.A."/>
            <person name="Huber D.P."/>
            <person name="Birol I."/>
            <person name="Jones S.J."/>
            <person name="Bohlmann J."/>
        </authorList>
    </citation>
    <scope>NUCLEOTIDE SEQUENCE</scope>
</reference>
<organism evidence="8">
    <name type="scientific">Dendroctonus ponderosae</name>
    <name type="common">Mountain pine beetle</name>
    <dbReference type="NCBI Taxonomy" id="77166"/>
    <lineage>
        <taxon>Eukaryota</taxon>
        <taxon>Metazoa</taxon>
        <taxon>Ecdysozoa</taxon>
        <taxon>Arthropoda</taxon>
        <taxon>Hexapoda</taxon>
        <taxon>Insecta</taxon>
        <taxon>Pterygota</taxon>
        <taxon>Neoptera</taxon>
        <taxon>Endopterygota</taxon>
        <taxon>Coleoptera</taxon>
        <taxon>Polyphaga</taxon>
        <taxon>Cucujiformia</taxon>
        <taxon>Curculionidae</taxon>
        <taxon>Scolytinae</taxon>
        <taxon>Dendroctonus</taxon>
    </lineage>
</organism>
<dbReference type="SMART" id="SM00868">
    <property type="entry name" value="zf-AD"/>
    <property type="match status" value="1"/>
</dbReference>
<name>N6UQL7_DENPD</name>
<dbReference type="Pfam" id="PF13912">
    <property type="entry name" value="zf-C2H2_6"/>
    <property type="match status" value="1"/>
</dbReference>
<accession>N6UQL7</accession>
<dbReference type="OrthoDB" id="8823111at2759"/>
<evidence type="ECO:0000313" key="8">
    <source>
        <dbReference type="EMBL" id="ENN81032.1"/>
    </source>
</evidence>
<evidence type="ECO:0000256" key="6">
    <source>
        <dbReference type="ARBA" id="ARBA00023125"/>
    </source>
</evidence>
<dbReference type="GO" id="GO:0003700">
    <property type="term" value="F:DNA-binding transcription factor activity"/>
    <property type="evidence" value="ECO:0007669"/>
    <property type="project" value="TreeGrafter"/>
</dbReference>
<evidence type="ECO:0000256" key="2">
    <source>
        <dbReference type="ARBA" id="ARBA00022723"/>
    </source>
</evidence>
<keyword evidence="3" id="KW-0677">Repeat</keyword>
<dbReference type="InterPro" id="IPR050589">
    <property type="entry name" value="Ikaros_C2H2-ZF"/>
</dbReference>
<comment type="subcellular location">
    <subcellularLocation>
        <location evidence="1">Nucleus</location>
    </subcellularLocation>
</comment>
<dbReference type="PROSITE" id="PS51915">
    <property type="entry name" value="ZAD"/>
    <property type="match status" value="1"/>
</dbReference>
<dbReference type="AlphaFoldDB" id="N6UQL7"/>
<gene>
    <name evidence="8" type="ORF">YQE_02551</name>
</gene>
<dbReference type="HOGENOM" id="CLU_581745_0_0_1"/>